<dbReference type="Pfam" id="PF18979">
    <property type="entry name" value="DUF5715"/>
    <property type="match status" value="1"/>
</dbReference>
<evidence type="ECO:0000313" key="3">
    <source>
        <dbReference type="Proteomes" id="UP000199634"/>
    </source>
</evidence>
<gene>
    <name evidence="2" type="ORF">SAMN02927937_02557</name>
</gene>
<protein>
    <submittedName>
        <fullName evidence="2">Uncharacterized protein</fullName>
    </submittedName>
</protein>
<sequence length="188" mass="21772">MYRIIFVLFLFVFPTLSFAQTKPSKKYLTHLNAAKSHNIGLVKDKPHLDRLVKQGKLVSIKQRGYGYRIDKLTHSHPYLVPKGRTVLNAIARDFVKVAGQNFFVVTSLTRTEADQKRLRRVNSNAASNDSSHCFGSALDISYIRFNHKKQVNTKLEKKLEGVLKQYQAQGKIYFVKERYSRCFHIIIR</sequence>
<dbReference type="OrthoDB" id="669427at2"/>
<dbReference type="EMBL" id="FNXE01000048">
    <property type="protein sequence ID" value="SEH98721.1"/>
    <property type="molecule type" value="Genomic_DNA"/>
</dbReference>
<dbReference type="RefSeq" id="WP_091101816.1">
    <property type="nucleotide sequence ID" value="NZ_FNXE01000048.1"/>
</dbReference>
<organism evidence="2 3">
    <name type="scientific">Paenimyroides marinum</name>
    <dbReference type="NCBI Taxonomy" id="1159016"/>
    <lineage>
        <taxon>Bacteria</taxon>
        <taxon>Pseudomonadati</taxon>
        <taxon>Bacteroidota</taxon>
        <taxon>Flavobacteriia</taxon>
        <taxon>Flavobacteriales</taxon>
        <taxon>Flavobacteriaceae</taxon>
        <taxon>Paenimyroides</taxon>
    </lineage>
</organism>
<dbReference type="InterPro" id="IPR009045">
    <property type="entry name" value="Zn_M74/Hedgehog-like"/>
</dbReference>
<keyword evidence="3" id="KW-1185">Reference proteome</keyword>
<dbReference type="SUPFAM" id="SSF55166">
    <property type="entry name" value="Hedgehog/DD-peptidase"/>
    <property type="match status" value="1"/>
</dbReference>
<dbReference type="STRING" id="1159016.SAMN02927937_02557"/>
<dbReference type="InterPro" id="IPR043769">
    <property type="entry name" value="DUF5715"/>
</dbReference>
<proteinExistence type="predicted"/>
<name>A0A1H6MB73_9FLAO</name>
<reference evidence="2 3" key="1">
    <citation type="submission" date="2016-10" db="EMBL/GenBank/DDBJ databases">
        <authorList>
            <person name="de Groot N.N."/>
        </authorList>
    </citation>
    <scope>NUCLEOTIDE SEQUENCE [LARGE SCALE GENOMIC DNA]</scope>
    <source>
        <strain evidence="2 3">CGMCC 1.10825</strain>
    </source>
</reference>
<evidence type="ECO:0000256" key="1">
    <source>
        <dbReference type="SAM" id="SignalP"/>
    </source>
</evidence>
<dbReference type="Proteomes" id="UP000199634">
    <property type="component" value="Unassembled WGS sequence"/>
</dbReference>
<accession>A0A1H6MB73</accession>
<evidence type="ECO:0000313" key="2">
    <source>
        <dbReference type="EMBL" id="SEH98721.1"/>
    </source>
</evidence>
<dbReference type="AlphaFoldDB" id="A0A1H6MB73"/>
<feature type="signal peptide" evidence="1">
    <location>
        <begin position="1"/>
        <end position="19"/>
    </location>
</feature>
<keyword evidence="1" id="KW-0732">Signal</keyword>
<feature type="chain" id="PRO_5011656836" evidence="1">
    <location>
        <begin position="20"/>
        <end position="188"/>
    </location>
</feature>